<keyword evidence="1" id="KW-1133">Transmembrane helix</keyword>
<feature type="transmembrane region" description="Helical" evidence="1">
    <location>
        <begin position="144"/>
        <end position="165"/>
    </location>
</feature>
<keyword evidence="1" id="KW-0472">Membrane</keyword>
<keyword evidence="3" id="KW-1185">Reference proteome</keyword>
<proteinExistence type="predicted"/>
<keyword evidence="1" id="KW-0812">Transmembrane</keyword>
<feature type="transmembrane region" description="Helical" evidence="1">
    <location>
        <begin position="38"/>
        <end position="57"/>
    </location>
</feature>
<name>A0ABS9R9R7_9FIRM</name>
<evidence type="ECO:0000313" key="2">
    <source>
        <dbReference type="EMBL" id="MCH4286414.1"/>
    </source>
</evidence>
<evidence type="ECO:0000313" key="3">
    <source>
        <dbReference type="Proteomes" id="UP001202402"/>
    </source>
</evidence>
<feature type="transmembrane region" description="Helical" evidence="1">
    <location>
        <begin position="63"/>
        <end position="86"/>
    </location>
</feature>
<comment type="caution">
    <text evidence="2">The sequence shown here is derived from an EMBL/GenBank/DDBJ whole genome shotgun (WGS) entry which is preliminary data.</text>
</comment>
<dbReference type="InterPro" id="IPR010540">
    <property type="entry name" value="CmpB_TMEM229"/>
</dbReference>
<dbReference type="EMBL" id="JAKVPQ010000013">
    <property type="protein sequence ID" value="MCH4286414.1"/>
    <property type="molecule type" value="Genomic_DNA"/>
</dbReference>
<protein>
    <submittedName>
        <fullName evidence="2">ABC transporter permease</fullName>
    </submittedName>
</protein>
<evidence type="ECO:0000256" key="1">
    <source>
        <dbReference type="SAM" id="Phobius"/>
    </source>
</evidence>
<dbReference type="Proteomes" id="UP001202402">
    <property type="component" value="Unassembled WGS sequence"/>
</dbReference>
<organism evidence="2 3">
    <name type="scientific">Amedibacillus hominis</name>
    <dbReference type="NCBI Taxonomy" id="2897776"/>
    <lineage>
        <taxon>Bacteria</taxon>
        <taxon>Bacillati</taxon>
        <taxon>Bacillota</taxon>
        <taxon>Erysipelotrichia</taxon>
        <taxon>Erysipelotrichales</taxon>
        <taxon>Erysipelotrichaceae</taxon>
        <taxon>Amedibacillus</taxon>
    </lineage>
</organism>
<gene>
    <name evidence="2" type="ORF">LQE99_14945</name>
</gene>
<dbReference type="RefSeq" id="WP_233509441.1">
    <property type="nucleotide sequence ID" value="NZ_JAKVPQ010000013.1"/>
</dbReference>
<reference evidence="2 3" key="1">
    <citation type="submission" date="2022-02" db="EMBL/GenBank/DDBJ databases">
        <title>Genome of Erysipelotrichaceae sp. nov. NSJ-176 isolated from human feces.</title>
        <authorList>
            <person name="Abdugheni R."/>
        </authorList>
    </citation>
    <scope>NUCLEOTIDE SEQUENCE [LARGE SCALE GENOMIC DNA]</scope>
    <source>
        <strain evidence="2 3">NSJ-176</strain>
    </source>
</reference>
<feature type="transmembrane region" description="Helical" evidence="1">
    <location>
        <begin position="6"/>
        <end position="26"/>
    </location>
</feature>
<sequence length="269" mass="31215">MLIEWILYFFIYSFLGWVCECIYCGVPAKKFINRGFLAGPYCPIYGCGALAVIYTLTPFSDNVVILFGMGVIVTSALEYITSYMMEKLFHTKWWDYSKHPFNIHGRICLKNSILFGLMVLVVFYGVHPGIMDIVSLIPDTIQKVVVVIISAAFLYDGYTTVHALLRKNVDFREIENSIKELREAFKNANLFPLTQPLTDKVQQVLDSTNADEILLAHIDKIRMKFDSFYQKRKFTYDRLSKAFPNRIEAISRKNAERLFEIITRHKEDR</sequence>
<feature type="transmembrane region" description="Helical" evidence="1">
    <location>
        <begin position="107"/>
        <end position="124"/>
    </location>
</feature>
<accession>A0ABS9R9R7</accession>
<dbReference type="Pfam" id="PF06541">
    <property type="entry name" value="ABC_trans_CmpB"/>
    <property type="match status" value="1"/>
</dbReference>